<dbReference type="Proteomes" id="UP000036367">
    <property type="component" value="Unassembled WGS sequence"/>
</dbReference>
<protein>
    <submittedName>
        <fullName evidence="2">Uncharacterized protein</fullName>
    </submittedName>
</protein>
<sequence length="37" mass="3922">MAAVPGLDREPMIDGGDDQWADQMGRGSSSDELSHCS</sequence>
<accession>A0A0J1BL43</accession>
<evidence type="ECO:0000313" key="3">
    <source>
        <dbReference type="Proteomes" id="UP000036367"/>
    </source>
</evidence>
<gene>
    <name evidence="2" type="ORF">RISK_001046</name>
</gene>
<keyword evidence="3" id="KW-1185">Reference proteome</keyword>
<dbReference type="AlphaFoldDB" id="A0A0J1BL43"/>
<evidence type="ECO:0000256" key="1">
    <source>
        <dbReference type="SAM" id="MobiDB-lite"/>
    </source>
</evidence>
<evidence type="ECO:0000313" key="2">
    <source>
        <dbReference type="EMBL" id="KLU07245.1"/>
    </source>
</evidence>
<comment type="caution">
    <text evidence="2">The sequence shown here is derived from an EMBL/GenBank/DDBJ whole genome shotgun (WGS) entry which is preliminary data.</text>
</comment>
<proteinExistence type="predicted"/>
<feature type="region of interest" description="Disordered" evidence="1">
    <location>
        <begin position="1"/>
        <end position="37"/>
    </location>
</feature>
<organism evidence="2 3">
    <name type="scientific">Rhodopirellula islandica</name>
    <dbReference type="NCBI Taxonomy" id="595434"/>
    <lineage>
        <taxon>Bacteria</taxon>
        <taxon>Pseudomonadati</taxon>
        <taxon>Planctomycetota</taxon>
        <taxon>Planctomycetia</taxon>
        <taxon>Pirellulales</taxon>
        <taxon>Pirellulaceae</taxon>
        <taxon>Rhodopirellula</taxon>
    </lineage>
</organism>
<name>A0A0J1BL43_RHOIS</name>
<dbReference type="EMBL" id="LECT01000007">
    <property type="protein sequence ID" value="KLU07245.1"/>
    <property type="molecule type" value="Genomic_DNA"/>
</dbReference>
<reference evidence="2" key="1">
    <citation type="submission" date="2015-05" db="EMBL/GenBank/DDBJ databases">
        <title>Permanent draft genome of Rhodopirellula islandicus K833.</title>
        <authorList>
            <person name="Kizina J."/>
            <person name="Richter M."/>
            <person name="Glockner F.O."/>
            <person name="Harder J."/>
        </authorList>
    </citation>
    <scope>NUCLEOTIDE SEQUENCE [LARGE SCALE GENOMIC DNA]</scope>
    <source>
        <strain evidence="2">K833</strain>
    </source>
</reference>
<dbReference type="STRING" id="595434.RISK_001046"/>